<feature type="compositionally biased region" description="Basic and acidic residues" evidence="1">
    <location>
        <begin position="169"/>
        <end position="183"/>
    </location>
</feature>
<keyword evidence="3" id="KW-1185">Reference proteome</keyword>
<evidence type="ECO:0000256" key="2">
    <source>
        <dbReference type="SAM" id="Phobius"/>
    </source>
</evidence>
<reference evidence="4" key="1">
    <citation type="submission" date="2025-08" db="UniProtKB">
        <authorList>
            <consortium name="RefSeq"/>
        </authorList>
    </citation>
    <scope>IDENTIFICATION</scope>
    <source>
        <tissue evidence="4">Whole sample</tissue>
    </source>
</reference>
<evidence type="ECO:0000313" key="4">
    <source>
        <dbReference type="RefSeq" id="XP_022329429.1"/>
    </source>
</evidence>
<keyword evidence="2" id="KW-0472">Membrane</keyword>
<organism evidence="3 4">
    <name type="scientific">Crassostrea virginica</name>
    <name type="common">Eastern oyster</name>
    <dbReference type="NCBI Taxonomy" id="6565"/>
    <lineage>
        <taxon>Eukaryota</taxon>
        <taxon>Metazoa</taxon>
        <taxon>Spiralia</taxon>
        <taxon>Lophotrochozoa</taxon>
        <taxon>Mollusca</taxon>
        <taxon>Bivalvia</taxon>
        <taxon>Autobranchia</taxon>
        <taxon>Pteriomorphia</taxon>
        <taxon>Ostreida</taxon>
        <taxon>Ostreoidea</taxon>
        <taxon>Ostreidae</taxon>
        <taxon>Crassostrea</taxon>
    </lineage>
</organism>
<dbReference type="Proteomes" id="UP000694844">
    <property type="component" value="Chromosome 4"/>
</dbReference>
<evidence type="ECO:0000313" key="3">
    <source>
        <dbReference type="Proteomes" id="UP000694844"/>
    </source>
</evidence>
<sequence length="183" mass="20495">MHLPRLWTQCRYECNCSSSDCDIKVGCRKIESTTIVLSTTSPFSVVTHTSDSKAVNISLKKSDSTTIEIANTIRKENNSNDNKFVVAISVTVSSSALIVLALLLTKFRSNNKGNVVYYIQNPDTSTPQPHRNQFHVPFRNLETDIYMEIQELDETDERSNNTSCGTIPDPERGSTQKTNDENS</sequence>
<dbReference type="GeneID" id="111128218"/>
<proteinExistence type="predicted"/>
<accession>A0A8B8DPC9</accession>
<keyword evidence="2" id="KW-0812">Transmembrane</keyword>
<protein>
    <submittedName>
        <fullName evidence="4">Uncharacterized protein LOC111128218</fullName>
    </submittedName>
</protein>
<keyword evidence="2" id="KW-1133">Transmembrane helix</keyword>
<dbReference type="AlphaFoldDB" id="A0A8B8DPC9"/>
<evidence type="ECO:0000256" key="1">
    <source>
        <dbReference type="SAM" id="MobiDB-lite"/>
    </source>
</evidence>
<feature type="region of interest" description="Disordered" evidence="1">
    <location>
        <begin position="152"/>
        <end position="183"/>
    </location>
</feature>
<dbReference type="RefSeq" id="XP_022329429.1">
    <property type="nucleotide sequence ID" value="XM_022473721.1"/>
</dbReference>
<name>A0A8B8DPC9_CRAVI</name>
<dbReference type="KEGG" id="cvn:111128218"/>
<feature type="transmembrane region" description="Helical" evidence="2">
    <location>
        <begin position="84"/>
        <end position="104"/>
    </location>
</feature>
<gene>
    <name evidence="4" type="primary">LOC111128218</name>
</gene>